<comment type="caution">
    <text evidence="1">The sequence shown here is derived from an EMBL/GenBank/DDBJ whole genome shotgun (WGS) entry which is preliminary data.</text>
</comment>
<gene>
    <name evidence="1" type="ORF">KI387_024059</name>
</gene>
<protein>
    <submittedName>
        <fullName evidence="1">Uncharacterized protein</fullName>
    </submittedName>
</protein>
<reference evidence="1 2" key="1">
    <citation type="journal article" date="2021" name="Nat. Plants">
        <title>The Taxus genome provides insights into paclitaxel biosynthesis.</title>
        <authorList>
            <person name="Xiong X."/>
            <person name="Gou J."/>
            <person name="Liao Q."/>
            <person name="Li Y."/>
            <person name="Zhou Q."/>
            <person name="Bi G."/>
            <person name="Li C."/>
            <person name="Du R."/>
            <person name="Wang X."/>
            <person name="Sun T."/>
            <person name="Guo L."/>
            <person name="Liang H."/>
            <person name="Lu P."/>
            <person name="Wu Y."/>
            <person name="Zhang Z."/>
            <person name="Ro D.K."/>
            <person name="Shang Y."/>
            <person name="Huang S."/>
            <person name="Yan J."/>
        </authorList>
    </citation>
    <scope>NUCLEOTIDE SEQUENCE [LARGE SCALE GENOMIC DNA]</scope>
    <source>
        <strain evidence="1">Ta-2019</strain>
    </source>
</reference>
<evidence type="ECO:0000313" key="1">
    <source>
        <dbReference type="EMBL" id="KAH9315432.1"/>
    </source>
</evidence>
<name>A0AA38G3C7_TAXCH</name>
<accession>A0AA38G3C7</accession>
<dbReference type="Proteomes" id="UP000824469">
    <property type="component" value="Unassembled WGS sequence"/>
</dbReference>
<dbReference type="AlphaFoldDB" id="A0AA38G3C7"/>
<proteinExistence type="predicted"/>
<feature type="non-terminal residue" evidence="1">
    <location>
        <position position="1"/>
    </location>
</feature>
<sequence length="53" mass="6007">KYGLGKKFAKKKLFYIDGGNEDDKDAEIIGEVEEPIKYEVEDHHPTISCHALS</sequence>
<evidence type="ECO:0000313" key="2">
    <source>
        <dbReference type="Proteomes" id="UP000824469"/>
    </source>
</evidence>
<feature type="non-terminal residue" evidence="1">
    <location>
        <position position="53"/>
    </location>
</feature>
<keyword evidence="2" id="KW-1185">Reference proteome</keyword>
<dbReference type="EMBL" id="JAHRHJ020000005">
    <property type="protein sequence ID" value="KAH9315432.1"/>
    <property type="molecule type" value="Genomic_DNA"/>
</dbReference>
<organism evidence="1 2">
    <name type="scientific">Taxus chinensis</name>
    <name type="common">Chinese yew</name>
    <name type="synonym">Taxus wallichiana var. chinensis</name>
    <dbReference type="NCBI Taxonomy" id="29808"/>
    <lineage>
        <taxon>Eukaryota</taxon>
        <taxon>Viridiplantae</taxon>
        <taxon>Streptophyta</taxon>
        <taxon>Embryophyta</taxon>
        <taxon>Tracheophyta</taxon>
        <taxon>Spermatophyta</taxon>
        <taxon>Pinopsida</taxon>
        <taxon>Pinidae</taxon>
        <taxon>Conifers II</taxon>
        <taxon>Cupressales</taxon>
        <taxon>Taxaceae</taxon>
        <taxon>Taxus</taxon>
    </lineage>
</organism>